<proteinExistence type="predicted"/>
<protein>
    <submittedName>
        <fullName evidence="1">Uncharacterized protein</fullName>
    </submittedName>
</protein>
<reference evidence="1" key="1">
    <citation type="submission" date="2019-08" db="EMBL/GenBank/DDBJ databases">
        <authorList>
            <person name="Kucharzyk K."/>
            <person name="Murdoch R.W."/>
            <person name="Higgins S."/>
            <person name="Loffler F."/>
        </authorList>
    </citation>
    <scope>NUCLEOTIDE SEQUENCE</scope>
</reference>
<dbReference type="AlphaFoldDB" id="A0A645EBY0"/>
<organism evidence="1">
    <name type="scientific">bioreactor metagenome</name>
    <dbReference type="NCBI Taxonomy" id="1076179"/>
    <lineage>
        <taxon>unclassified sequences</taxon>
        <taxon>metagenomes</taxon>
        <taxon>ecological metagenomes</taxon>
    </lineage>
</organism>
<accession>A0A645EBY0</accession>
<evidence type="ECO:0000313" key="1">
    <source>
        <dbReference type="EMBL" id="MPM98829.1"/>
    </source>
</evidence>
<sequence>MVELFPIPPLFLRHTVGKQAARNGFKRVGNPCRVLLRNLVVRMQAELDILLPERNRLAEHRVQRGSAGKRARSARQFLAVARAGIGENIPHDAPRVPPHVAVVMHEQFV</sequence>
<comment type="caution">
    <text evidence="1">The sequence shown here is derived from an EMBL/GenBank/DDBJ whole genome shotgun (WGS) entry which is preliminary data.</text>
</comment>
<dbReference type="EMBL" id="VSSQ01044960">
    <property type="protein sequence ID" value="MPM98829.1"/>
    <property type="molecule type" value="Genomic_DNA"/>
</dbReference>
<name>A0A645EBY0_9ZZZZ</name>
<gene>
    <name evidence="1" type="ORF">SDC9_146019</name>
</gene>